<sequence length="114" mass="13252">MQHFLHRWFSPIICSSFIFTSHFEATRVLLWEGLHNFIQRSGDEDDTSPNFRATPVEKLSTLDFRSILRQSRIHGGFSVESSFEYGALLTQSRDVTTKLSRPHFHLQKTTFTSC</sequence>
<evidence type="ECO:0000313" key="2">
    <source>
        <dbReference type="Proteomes" id="UP000499080"/>
    </source>
</evidence>
<keyword evidence="2" id="KW-1185">Reference proteome</keyword>
<protein>
    <submittedName>
        <fullName evidence="1">Uncharacterized protein</fullName>
    </submittedName>
</protein>
<name>A0A4Y2N4U7_ARAVE</name>
<gene>
    <name evidence="1" type="ORF">AVEN_215285_1</name>
</gene>
<evidence type="ECO:0000313" key="1">
    <source>
        <dbReference type="EMBL" id="GBN34415.1"/>
    </source>
</evidence>
<dbReference type="Proteomes" id="UP000499080">
    <property type="component" value="Unassembled WGS sequence"/>
</dbReference>
<organism evidence="1 2">
    <name type="scientific">Araneus ventricosus</name>
    <name type="common">Orbweaver spider</name>
    <name type="synonym">Epeira ventricosa</name>
    <dbReference type="NCBI Taxonomy" id="182803"/>
    <lineage>
        <taxon>Eukaryota</taxon>
        <taxon>Metazoa</taxon>
        <taxon>Ecdysozoa</taxon>
        <taxon>Arthropoda</taxon>
        <taxon>Chelicerata</taxon>
        <taxon>Arachnida</taxon>
        <taxon>Araneae</taxon>
        <taxon>Araneomorphae</taxon>
        <taxon>Entelegynae</taxon>
        <taxon>Araneoidea</taxon>
        <taxon>Araneidae</taxon>
        <taxon>Araneus</taxon>
    </lineage>
</organism>
<proteinExistence type="predicted"/>
<dbReference type="AlphaFoldDB" id="A0A4Y2N4U7"/>
<reference evidence="1 2" key="1">
    <citation type="journal article" date="2019" name="Sci. Rep.">
        <title>Orb-weaving spider Araneus ventricosus genome elucidates the spidroin gene catalogue.</title>
        <authorList>
            <person name="Kono N."/>
            <person name="Nakamura H."/>
            <person name="Ohtoshi R."/>
            <person name="Moran D.A.P."/>
            <person name="Shinohara A."/>
            <person name="Yoshida Y."/>
            <person name="Fujiwara M."/>
            <person name="Mori M."/>
            <person name="Tomita M."/>
            <person name="Arakawa K."/>
        </authorList>
    </citation>
    <scope>NUCLEOTIDE SEQUENCE [LARGE SCALE GENOMIC DNA]</scope>
</reference>
<comment type="caution">
    <text evidence="1">The sequence shown here is derived from an EMBL/GenBank/DDBJ whole genome shotgun (WGS) entry which is preliminary data.</text>
</comment>
<dbReference type="EMBL" id="BGPR01008532">
    <property type="protein sequence ID" value="GBN34415.1"/>
    <property type="molecule type" value="Genomic_DNA"/>
</dbReference>
<accession>A0A4Y2N4U7</accession>